<accession>A0A0D3CV74</accession>
<protein>
    <submittedName>
        <fullName evidence="2">Uncharacterized protein</fullName>
    </submittedName>
</protein>
<dbReference type="Gramene" id="Bo6g077910.1">
    <property type="protein sequence ID" value="Bo6g077910.1"/>
    <property type="gene ID" value="Bo6g077910"/>
</dbReference>
<proteinExistence type="predicted"/>
<name>A0A0D3CV74_BRAOL</name>
<dbReference type="EnsemblPlants" id="Bo6g077910.1">
    <property type="protein sequence ID" value="Bo6g077910.1"/>
    <property type="gene ID" value="Bo6g077910"/>
</dbReference>
<evidence type="ECO:0000313" key="2">
    <source>
        <dbReference type="EnsemblPlants" id="Bo6g077910.1"/>
    </source>
</evidence>
<feature type="chain" id="PRO_5002274108" evidence="1">
    <location>
        <begin position="20"/>
        <end position="62"/>
    </location>
</feature>
<dbReference type="HOGENOM" id="CLU_2907214_0_0_1"/>
<keyword evidence="3" id="KW-1185">Reference proteome</keyword>
<dbReference type="OMA" id="WDSHKNC"/>
<evidence type="ECO:0000313" key="3">
    <source>
        <dbReference type="Proteomes" id="UP000032141"/>
    </source>
</evidence>
<keyword evidence="1" id="KW-0732">Signal</keyword>
<organism evidence="2 3">
    <name type="scientific">Brassica oleracea var. oleracea</name>
    <dbReference type="NCBI Taxonomy" id="109376"/>
    <lineage>
        <taxon>Eukaryota</taxon>
        <taxon>Viridiplantae</taxon>
        <taxon>Streptophyta</taxon>
        <taxon>Embryophyta</taxon>
        <taxon>Tracheophyta</taxon>
        <taxon>Spermatophyta</taxon>
        <taxon>Magnoliopsida</taxon>
        <taxon>eudicotyledons</taxon>
        <taxon>Gunneridae</taxon>
        <taxon>Pentapetalae</taxon>
        <taxon>rosids</taxon>
        <taxon>malvids</taxon>
        <taxon>Brassicales</taxon>
        <taxon>Brassicaceae</taxon>
        <taxon>Brassiceae</taxon>
        <taxon>Brassica</taxon>
    </lineage>
</organism>
<reference evidence="2" key="2">
    <citation type="submission" date="2015-03" db="UniProtKB">
        <authorList>
            <consortium name="EnsemblPlants"/>
        </authorList>
    </citation>
    <scope>IDENTIFICATION</scope>
</reference>
<dbReference type="AlphaFoldDB" id="A0A0D3CV74"/>
<feature type="signal peptide" evidence="1">
    <location>
        <begin position="1"/>
        <end position="19"/>
    </location>
</feature>
<reference evidence="2 3" key="1">
    <citation type="journal article" date="2014" name="Genome Biol.">
        <title>Transcriptome and methylome profiling reveals relics of genome dominance in the mesopolyploid Brassica oleracea.</title>
        <authorList>
            <person name="Parkin I.A."/>
            <person name="Koh C."/>
            <person name="Tang H."/>
            <person name="Robinson S.J."/>
            <person name="Kagale S."/>
            <person name="Clarke W.E."/>
            <person name="Town C.D."/>
            <person name="Nixon J."/>
            <person name="Krishnakumar V."/>
            <person name="Bidwell S.L."/>
            <person name="Denoeud F."/>
            <person name="Belcram H."/>
            <person name="Links M.G."/>
            <person name="Just J."/>
            <person name="Clarke C."/>
            <person name="Bender T."/>
            <person name="Huebert T."/>
            <person name="Mason A.S."/>
            <person name="Pires J.C."/>
            <person name="Barker G."/>
            <person name="Moore J."/>
            <person name="Walley P.G."/>
            <person name="Manoli S."/>
            <person name="Batley J."/>
            <person name="Edwards D."/>
            <person name="Nelson M.N."/>
            <person name="Wang X."/>
            <person name="Paterson A.H."/>
            <person name="King G."/>
            <person name="Bancroft I."/>
            <person name="Chalhoub B."/>
            <person name="Sharpe A.G."/>
        </authorList>
    </citation>
    <scope>NUCLEOTIDE SEQUENCE</scope>
    <source>
        <strain evidence="2 3">cv. TO1000</strain>
    </source>
</reference>
<dbReference type="Proteomes" id="UP000032141">
    <property type="component" value="Chromosome C6"/>
</dbReference>
<evidence type="ECO:0000256" key="1">
    <source>
        <dbReference type="SAM" id="SignalP"/>
    </source>
</evidence>
<sequence length="62" mass="7239">MMSTVRLGTLLFLHTKAFFQHFVPDEIIWDSHKNCSFLQVGSNVEFMPFPPKEVEDTLNRLV</sequence>